<accession>A0A917MBU6</accession>
<evidence type="ECO:0000313" key="3">
    <source>
        <dbReference type="Proteomes" id="UP000660862"/>
    </source>
</evidence>
<feature type="signal peptide" evidence="1">
    <location>
        <begin position="1"/>
        <end position="27"/>
    </location>
</feature>
<evidence type="ECO:0000256" key="1">
    <source>
        <dbReference type="SAM" id="SignalP"/>
    </source>
</evidence>
<comment type="caution">
    <text evidence="2">The sequence shown here is derived from an EMBL/GenBank/DDBJ whole genome shotgun (WGS) entry which is preliminary data.</text>
</comment>
<name>A0A917MBU6_9SPHI</name>
<reference evidence="2" key="1">
    <citation type="journal article" date="2014" name="Int. J. Syst. Evol. Microbiol.">
        <title>Complete genome sequence of Corynebacterium casei LMG S-19264T (=DSM 44701T), isolated from a smear-ripened cheese.</title>
        <authorList>
            <consortium name="US DOE Joint Genome Institute (JGI-PGF)"/>
            <person name="Walter F."/>
            <person name="Albersmeier A."/>
            <person name="Kalinowski J."/>
            <person name="Ruckert C."/>
        </authorList>
    </citation>
    <scope>NUCLEOTIDE SEQUENCE</scope>
    <source>
        <strain evidence="2">CGMCC 1.12195</strain>
    </source>
</reference>
<keyword evidence="3" id="KW-1185">Reference proteome</keyword>
<dbReference type="AlphaFoldDB" id="A0A917MBU6"/>
<dbReference type="RefSeq" id="WP_188506514.1">
    <property type="nucleotide sequence ID" value="NZ_BMER01000002.1"/>
</dbReference>
<organism evidence="2 3">
    <name type="scientific">Parapedobacter pyrenivorans</name>
    <dbReference type="NCBI Taxonomy" id="1305674"/>
    <lineage>
        <taxon>Bacteria</taxon>
        <taxon>Pseudomonadati</taxon>
        <taxon>Bacteroidota</taxon>
        <taxon>Sphingobacteriia</taxon>
        <taxon>Sphingobacteriales</taxon>
        <taxon>Sphingobacteriaceae</taxon>
        <taxon>Parapedobacter</taxon>
    </lineage>
</organism>
<reference evidence="2" key="2">
    <citation type="submission" date="2020-09" db="EMBL/GenBank/DDBJ databases">
        <authorList>
            <person name="Sun Q."/>
            <person name="Zhou Y."/>
        </authorList>
    </citation>
    <scope>NUCLEOTIDE SEQUENCE</scope>
    <source>
        <strain evidence="2">CGMCC 1.12195</strain>
    </source>
</reference>
<proteinExistence type="predicted"/>
<dbReference type="EMBL" id="BMER01000002">
    <property type="protein sequence ID" value="GGG90604.1"/>
    <property type="molecule type" value="Genomic_DNA"/>
</dbReference>
<evidence type="ECO:0000313" key="2">
    <source>
        <dbReference type="EMBL" id="GGG90604.1"/>
    </source>
</evidence>
<sequence>MMKTMVSNRYTLLLALFSWNCATETPAQQTHAPLPSQDTASLIGDRLFERGLTLKRAQGPSAGTIRPFGDSAQPAVWELAEWGSKFELSDDDKTTEGDCVVYRNDGKAITFGRQSDGMHLSMDVITSTEYKAPRQQNQAWPHLLVEQAFPEKLYLKDLKGLLLKFNGRLTKAEMKMPESAFNPGLHTAQFQLFITIQDLNPNSAYYGDYLWFGIPFYDYRYEQIPLYAAQDVGKGDATGKFIYSLATADYMTGTFHGGNWIEVEKDIYPKITEALELAKKRGYLTGSFFDDFQISGMNLGWEVPGTFDAGFEFKDFDLLAITE</sequence>
<feature type="chain" id="PRO_5036757735" evidence="1">
    <location>
        <begin position="28"/>
        <end position="323"/>
    </location>
</feature>
<dbReference type="Proteomes" id="UP000660862">
    <property type="component" value="Unassembled WGS sequence"/>
</dbReference>
<keyword evidence="1" id="KW-0732">Signal</keyword>
<gene>
    <name evidence="2" type="ORF">GCM10007415_26440</name>
</gene>
<protein>
    <submittedName>
        <fullName evidence="2">Uncharacterized protein</fullName>
    </submittedName>
</protein>